<evidence type="ECO:0000259" key="9">
    <source>
        <dbReference type="Pfam" id="PF16916"/>
    </source>
</evidence>
<dbReference type="GO" id="GO:0016020">
    <property type="term" value="C:membrane"/>
    <property type="evidence" value="ECO:0007669"/>
    <property type="project" value="UniProtKB-SubCell"/>
</dbReference>
<keyword evidence="3" id="KW-0813">Transport</keyword>
<dbReference type="InterPro" id="IPR058533">
    <property type="entry name" value="Cation_efflux_TM"/>
</dbReference>
<dbReference type="Gene3D" id="3.30.70.1350">
    <property type="entry name" value="Cation efflux protein, cytoplasmic domain"/>
    <property type="match status" value="1"/>
</dbReference>
<dbReference type="InterPro" id="IPR050291">
    <property type="entry name" value="CDF_Transporter"/>
</dbReference>
<evidence type="ECO:0000256" key="5">
    <source>
        <dbReference type="ARBA" id="ARBA00022989"/>
    </source>
</evidence>
<feature type="transmembrane region" description="Helical" evidence="7">
    <location>
        <begin position="95"/>
        <end position="112"/>
    </location>
</feature>
<evidence type="ECO:0000256" key="2">
    <source>
        <dbReference type="ARBA" id="ARBA00008114"/>
    </source>
</evidence>
<dbReference type="InterPro" id="IPR027469">
    <property type="entry name" value="Cation_efflux_TMD_sf"/>
</dbReference>
<comment type="similarity">
    <text evidence="2">Belongs to the cation diffusion facilitator (CDF) transporter (TC 2.A.4) family.</text>
</comment>
<evidence type="ECO:0000313" key="10">
    <source>
        <dbReference type="EMBL" id="HJC14885.1"/>
    </source>
</evidence>
<dbReference type="SUPFAM" id="SSF160240">
    <property type="entry name" value="Cation efflux protein cytoplasmic domain-like"/>
    <property type="match status" value="2"/>
</dbReference>
<comment type="subcellular location">
    <subcellularLocation>
        <location evidence="1">Membrane</location>
        <topology evidence="1">Multi-pass membrane protein</topology>
    </subcellularLocation>
</comment>
<dbReference type="SUPFAM" id="SSF161111">
    <property type="entry name" value="Cation efflux protein transmembrane domain-like"/>
    <property type="match status" value="1"/>
</dbReference>
<dbReference type="Pfam" id="PF16916">
    <property type="entry name" value="ZT_dimer"/>
    <property type="match status" value="1"/>
</dbReference>
<proteinExistence type="inferred from homology"/>
<keyword evidence="4 7" id="KW-0812">Transmembrane</keyword>
<feature type="domain" description="Cation efflux protein transmembrane" evidence="8">
    <location>
        <begin position="32"/>
        <end position="222"/>
    </location>
</feature>
<feature type="transmembrane region" description="Helical" evidence="7">
    <location>
        <begin position="25"/>
        <end position="47"/>
    </location>
</feature>
<reference evidence="10" key="2">
    <citation type="submission" date="2021-04" db="EMBL/GenBank/DDBJ databases">
        <authorList>
            <person name="Gilroy R."/>
        </authorList>
    </citation>
    <scope>NUCLEOTIDE SEQUENCE</scope>
    <source>
        <strain evidence="10">CHK185-5351</strain>
    </source>
</reference>
<protein>
    <submittedName>
        <fullName evidence="10">Cation diffusion facilitator family transporter</fullName>
    </submittedName>
</protein>
<sequence length="391" mass="43393">MTEFLVKQFVKNYQNTEDTQVRTSYGILSSCVGIVCNVLLFAAKLAIGMLMNSLAIMADAFNNLSDAASSIISFVGVKMAGKPADKEHPFGHGRIEYIAALIVAFLVIEVGITCLQSSFEKLFHPEAIAFDWISFGILLLSVGVKLWMSLFNRKLGKRIDSKVMLATAADSAGDVIVTSATLASILICYFTSVNIDAFTGLAVSVLVIWSGISIARDTLEPLIGQRPDPELYRQIQEMVESYDGIVGTHDLIIHNYGPNRSMASIHAEVPRETDIEVSHEIIDRVEREVARKLNIFLVIHMDPVEIHDEKVLAVKAKLNGVIRALDPDLTFHDFRVVNGQEQINLIFDLVIPFSYSQDEADKVVHQVKSLMKEVDGRYQCVITVDKNYLEG</sequence>
<dbReference type="InterPro" id="IPR002524">
    <property type="entry name" value="Cation_efflux"/>
</dbReference>
<dbReference type="AlphaFoldDB" id="A0A9D2N9B0"/>
<evidence type="ECO:0000256" key="7">
    <source>
        <dbReference type="SAM" id="Phobius"/>
    </source>
</evidence>
<dbReference type="Proteomes" id="UP000823849">
    <property type="component" value="Unassembled WGS sequence"/>
</dbReference>
<keyword evidence="5 7" id="KW-1133">Transmembrane helix</keyword>
<dbReference type="Pfam" id="PF01545">
    <property type="entry name" value="Cation_efflux"/>
    <property type="match status" value="1"/>
</dbReference>
<accession>A0A9D2N9B0</accession>
<dbReference type="FunFam" id="1.20.1510.10:FF:000006">
    <property type="entry name" value="Divalent cation efflux transporter"/>
    <property type="match status" value="1"/>
</dbReference>
<feature type="transmembrane region" description="Helical" evidence="7">
    <location>
        <begin position="172"/>
        <end position="192"/>
    </location>
</feature>
<dbReference type="PANTHER" id="PTHR43840">
    <property type="entry name" value="MITOCHONDRIAL METAL TRANSPORTER 1-RELATED"/>
    <property type="match status" value="1"/>
</dbReference>
<keyword evidence="6 7" id="KW-0472">Membrane</keyword>
<name>A0A9D2N9B0_9FIRM</name>
<feature type="domain" description="Cation efflux protein cytoplasmic" evidence="9">
    <location>
        <begin position="227"/>
        <end position="303"/>
    </location>
</feature>
<feature type="transmembrane region" description="Helical" evidence="7">
    <location>
        <begin position="132"/>
        <end position="151"/>
    </location>
</feature>
<evidence type="ECO:0000259" key="8">
    <source>
        <dbReference type="Pfam" id="PF01545"/>
    </source>
</evidence>
<dbReference type="InterPro" id="IPR036837">
    <property type="entry name" value="Cation_efflux_CTD_sf"/>
</dbReference>
<comment type="caution">
    <text evidence="10">The sequence shown here is derived from an EMBL/GenBank/DDBJ whole genome shotgun (WGS) entry which is preliminary data.</text>
</comment>
<dbReference type="GO" id="GO:0008324">
    <property type="term" value="F:monoatomic cation transmembrane transporter activity"/>
    <property type="evidence" value="ECO:0007669"/>
    <property type="project" value="InterPro"/>
</dbReference>
<dbReference type="PANTHER" id="PTHR43840:SF50">
    <property type="entry name" value="MANGANESE EFFLUX SYSTEM PROTEIN MNES"/>
    <property type="match status" value="1"/>
</dbReference>
<evidence type="ECO:0000256" key="4">
    <source>
        <dbReference type="ARBA" id="ARBA00022692"/>
    </source>
</evidence>
<organism evidence="10 11">
    <name type="scientific">Candidatus Fusicatenibacter intestinigallinarum</name>
    <dbReference type="NCBI Taxonomy" id="2838598"/>
    <lineage>
        <taxon>Bacteria</taxon>
        <taxon>Bacillati</taxon>
        <taxon>Bacillota</taxon>
        <taxon>Clostridia</taxon>
        <taxon>Lachnospirales</taxon>
        <taxon>Lachnospiraceae</taxon>
        <taxon>Fusicatenibacter</taxon>
    </lineage>
</organism>
<reference evidence="10" key="1">
    <citation type="journal article" date="2021" name="PeerJ">
        <title>Extensive microbial diversity within the chicken gut microbiome revealed by metagenomics and culture.</title>
        <authorList>
            <person name="Gilroy R."/>
            <person name="Ravi A."/>
            <person name="Getino M."/>
            <person name="Pursley I."/>
            <person name="Horton D.L."/>
            <person name="Alikhan N.F."/>
            <person name="Baker D."/>
            <person name="Gharbi K."/>
            <person name="Hall N."/>
            <person name="Watson M."/>
            <person name="Adriaenssens E.M."/>
            <person name="Foster-Nyarko E."/>
            <person name="Jarju S."/>
            <person name="Secka A."/>
            <person name="Antonio M."/>
            <person name="Oren A."/>
            <person name="Chaudhuri R.R."/>
            <person name="La Ragione R."/>
            <person name="Hildebrand F."/>
            <person name="Pallen M.J."/>
        </authorList>
    </citation>
    <scope>NUCLEOTIDE SEQUENCE</scope>
    <source>
        <strain evidence="10">CHK185-5351</strain>
    </source>
</reference>
<dbReference type="NCBIfam" id="TIGR01297">
    <property type="entry name" value="CDF"/>
    <property type="match status" value="1"/>
</dbReference>
<evidence type="ECO:0000256" key="1">
    <source>
        <dbReference type="ARBA" id="ARBA00004141"/>
    </source>
</evidence>
<gene>
    <name evidence="10" type="ORF">H9705_03510</name>
</gene>
<dbReference type="InterPro" id="IPR027470">
    <property type="entry name" value="Cation_efflux_CTD"/>
</dbReference>
<evidence type="ECO:0000256" key="3">
    <source>
        <dbReference type="ARBA" id="ARBA00022448"/>
    </source>
</evidence>
<evidence type="ECO:0000256" key="6">
    <source>
        <dbReference type="ARBA" id="ARBA00023136"/>
    </source>
</evidence>
<evidence type="ECO:0000313" key="11">
    <source>
        <dbReference type="Proteomes" id="UP000823849"/>
    </source>
</evidence>
<dbReference type="EMBL" id="DWWU01000015">
    <property type="protein sequence ID" value="HJC14885.1"/>
    <property type="molecule type" value="Genomic_DNA"/>
</dbReference>
<dbReference type="Gene3D" id="1.20.1510.10">
    <property type="entry name" value="Cation efflux protein transmembrane domain"/>
    <property type="match status" value="1"/>
</dbReference>